<dbReference type="Proteomes" id="UP000268857">
    <property type="component" value="Unassembled WGS sequence"/>
</dbReference>
<accession>A0A433NDJ6</accession>
<evidence type="ECO:0000313" key="1">
    <source>
        <dbReference type="EMBL" id="RUR80177.1"/>
    </source>
</evidence>
<comment type="caution">
    <text evidence="1">The sequence shown here is derived from an EMBL/GenBank/DDBJ whole genome shotgun (WGS) entry which is preliminary data.</text>
</comment>
<gene>
    <name evidence="1" type="ORF">PCC6912_30370</name>
</gene>
<dbReference type="RefSeq" id="WP_016873843.1">
    <property type="nucleotide sequence ID" value="NZ_AJLN01000050.1"/>
</dbReference>
<name>A0A433NDJ6_CHLFR</name>
<reference evidence="1 2" key="1">
    <citation type="journal article" date="2019" name="Genome Biol. Evol.">
        <title>Day and night: Metabolic profiles and evolutionary relationships of six axenic non-marine cyanobacteria.</title>
        <authorList>
            <person name="Will S.E."/>
            <person name="Henke P."/>
            <person name="Boedeker C."/>
            <person name="Huang S."/>
            <person name="Brinkmann H."/>
            <person name="Rohde M."/>
            <person name="Jarek M."/>
            <person name="Friedl T."/>
            <person name="Seufert S."/>
            <person name="Schumacher M."/>
            <person name="Overmann J."/>
            <person name="Neumann-Schaal M."/>
            <person name="Petersen J."/>
        </authorList>
    </citation>
    <scope>NUCLEOTIDE SEQUENCE [LARGE SCALE GENOMIC DNA]</scope>
    <source>
        <strain evidence="1 2">PCC 6912</strain>
    </source>
</reference>
<protein>
    <submittedName>
        <fullName evidence="1">Uncharacterized protein</fullName>
    </submittedName>
</protein>
<proteinExistence type="predicted"/>
<evidence type="ECO:0000313" key="2">
    <source>
        <dbReference type="Proteomes" id="UP000268857"/>
    </source>
</evidence>
<dbReference type="OrthoDB" id="574031at2"/>
<dbReference type="STRING" id="211165.GCA_000317285_01411"/>
<dbReference type="AlphaFoldDB" id="A0A433NDJ6"/>
<sequence>MATSDSYHPYLISHLKDPSHAALYIEAILEEEDPEPELLQIALGNVAEALCEHRMTSEQAKYHQEKLKEILSQRGSEAIYHLGTWLDALGLKLTVAVAEKADESSINLADESEITVSQ</sequence>
<keyword evidence="2" id="KW-1185">Reference proteome</keyword>
<dbReference type="EMBL" id="RSCJ01000011">
    <property type="protein sequence ID" value="RUR80177.1"/>
    <property type="molecule type" value="Genomic_DNA"/>
</dbReference>
<organism evidence="1 2">
    <name type="scientific">Chlorogloeopsis fritschii PCC 6912</name>
    <dbReference type="NCBI Taxonomy" id="211165"/>
    <lineage>
        <taxon>Bacteria</taxon>
        <taxon>Bacillati</taxon>
        <taxon>Cyanobacteriota</taxon>
        <taxon>Cyanophyceae</taxon>
        <taxon>Nostocales</taxon>
        <taxon>Chlorogloeopsidaceae</taxon>
        <taxon>Chlorogloeopsis</taxon>
    </lineage>
</organism>